<feature type="region of interest" description="Disordered" evidence="1">
    <location>
        <begin position="1"/>
        <end position="52"/>
    </location>
</feature>
<keyword evidence="3" id="KW-1185">Reference proteome</keyword>
<proteinExistence type="predicted"/>
<sequence>MPPGSTRVGRSGQDGWPRGPAGRGSSGRNEPGMSAATNRGRGGASEPPLAPVPEAEALRLPFPARFPPMRSLYIDIIRTPTD</sequence>
<evidence type="ECO:0000313" key="3">
    <source>
        <dbReference type="Proteomes" id="UP001055439"/>
    </source>
</evidence>
<organism evidence="2 3">
    <name type="scientific">Musa troglodytarum</name>
    <name type="common">fe'i banana</name>
    <dbReference type="NCBI Taxonomy" id="320322"/>
    <lineage>
        <taxon>Eukaryota</taxon>
        <taxon>Viridiplantae</taxon>
        <taxon>Streptophyta</taxon>
        <taxon>Embryophyta</taxon>
        <taxon>Tracheophyta</taxon>
        <taxon>Spermatophyta</taxon>
        <taxon>Magnoliopsida</taxon>
        <taxon>Liliopsida</taxon>
        <taxon>Zingiberales</taxon>
        <taxon>Musaceae</taxon>
        <taxon>Musa</taxon>
    </lineage>
</organism>
<reference evidence="2" key="1">
    <citation type="submission" date="2022-05" db="EMBL/GenBank/DDBJ databases">
        <title>The Musa troglodytarum L. genome provides insights into the mechanism of non-climacteric behaviour and enrichment of carotenoids.</title>
        <authorList>
            <person name="Wang J."/>
        </authorList>
    </citation>
    <scope>NUCLEOTIDE SEQUENCE</scope>
    <source>
        <tissue evidence="2">Leaf</tissue>
    </source>
</reference>
<protein>
    <submittedName>
        <fullName evidence="2">Uncharacterized protein</fullName>
    </submittedName>
</protein>
<gene>
    <name evidence="2" type="ORF">MUK42_31111</name>
</gene>
<dbReference type="AlphaFoldDB" id="A0A9E7JXE3"/>
<evidence type="ECO:0000313" key="2">
    <source>
        <dbReference type="EMBL" id="URD95894.1"/>
    </source>
</evidence>
<accession>A0A9E7JXE3</accession>
<evidence type="ECO:0000256" key="1">
    <source>
        <dbReference type="SAM" id="MobiDB-lite"/>
    </source>
</evidence>
<name>A0A9E7JXE3_9LILI</name>
<dbReference type="Proteomes" id="UP001055439">
    <property type="component" value="Chromosome 4"/>
</dbReference>
<dbReference type="EMBL" id="CP097506">
    <property type="protein sequence ID" value="URD95894.1"/>
    <property type="molecule type" value="Genomic_DNA"/>
</dbReference>